<feature type="transmembrane region" description="Helical" evidence="8">
    <location>
        <begin position="226"/>
        <end position="245"/>
    </location>
</feature>
<feature type="transmembrane region" description="Helical" evidence="8">
    <location>
        <begin position="111"/>
        <end position="135"/>
    </location>
</feature>
<reference evidence="9 10" key="1">
    <citation type="submission" date="2015-10" db="EMBL/GenBank/DDBJ databases">
        <title>Genome sequencing and analysis of members of genus Stenotrophomonas.</title>
        <authorList>
            <person name="Patil P.P."/>
            <person name="Midha S."/>
            <person name="Patil P.B."/>
        </authorList>
    </citation>
    <scope>NUCLEOTIDE SEQUENCE [LARGE SCALE GENOMIC DNA]</scope>
    <source>
        <strain evidence="9 10">JCM 16536</strain>
    </source>
</reference>
<comment type="cofactor">
    <cofactor evidence="7">
        <name>Mg(2+)</name>
        <dbReference type="ChEBI" id="CHEBI:18420"/>
    </cofactor>
</comment>
<keyword evidence="2" id="KW-1003">Cell membrane</keyword>
<dbReference type="Pfam" id="PF00953">
    <property type="entry name" value="Glycos_transf_4"/>
    <property type="match status" value="1"/>
</dbReference>
<keyword evidence="7" id="KW-0479">Metal-binding</keyword>
<dbReference type="STRING" id="676599.ARC20_02670"/>
<dbReference type="Proteomes" id="UP000051802">
    <property type="component" value="Unassembled WGS sequence"/>
</dbReference>
<dbReference type="GO" id="GO:0009103">
    <property type="term" value="P:lipopolysaccharide biosynthetic process"/>
    <property type="evidence" value="ECO:0007669"/>
    <property type="project" value="TreeGrafter"/>
</dbReference>
<dbReference type="InterPro" id="IPR000715">
    <property type="entry name" value="Glycosyl_transferase_4"/>
</dbReference>
<accession>A0A0R0B269</accession>
<dbReference type="GO" id="GO:0044038">
    <property type="term" value="P:cell wall macromolecule biosynthetic process"/>
    <property type="evidence" value="ECO:0007669"/>
    <property type="project" value="TreeGrafter"/>
</dbReference>
<comment type="caution">
    <text evidence="9">The sequence shown here is derived from an EMBL/GenBank/DDBJ whole genome shotgun (WGS) entry which is preliminary data.</text>
</comment>
<feature type="transmembrane region" description="Helical" evidence="8">
    <location>
        <begin position="172"/>
        <end position="189"/>
    </location>
</feature>
<dbReference type="GO" id="GO:0005886">
    <property type="term" value="C:plasma membrane"/>
    <property type="evidence" value="ECO:0007669"/>
    <property type="project" value="UniProtKB-SubCell"/>
</dbReference>
<dbReference type="EMBL" id="LLXU01000024">
    <property type="protein sequence ID" value="KRG47841.1"/>
    <property type="molecule type" value="Genomic_DNA"/>
</dbReference>
<evidence type="ECO:0000256" key="4">
    <source>
        <dbReference type="ARBA" id="ARBA00022692"/>
    </source>
</evidence>
<evidence type="ECO:0000256" key="6">
    <source>
        <dbReference type="ARBA" id="ARBA00023136"/>
    </source>
</evidence>
<comment type="subcellular location">
    <subcellularLocation>
        <location evidence="1">Cell membrane</location>
        <topology evidence="1">Multi-pass membrane protein</topology>
    </subcellularLocation>
</comment>
<dbReference type="GO" id="GO:0046872">
    <property type="term" value="F:metal ion binding"/>
    <property type="evidence" value="ECO:0007669"/>
    <property type="project" value="UniProtKB-KW"/>
</dbReference>
<dbReference type="RefSeq" id="WP_057643041.1">
    <property type="nucleotide sequence ID" value="NZ_LLXU01000024.1"/>
</dbReference>
<keyword evidence="10" id="KW-1185">Reference proteome</keyword>
<feature type="transmembrane region" description="Helical" evidence="8">
    <location>
        <begin position="147"/>
        <end position="166"/>
    </location>
</feature>
<evidence type="ECO:0000256" key="1">
    <source>
        <dbReference type="ARBA" id="ARBA00004651"/>
    </source>
</evidence>
<protein>
    <submittedName>
        <fullName evidence="9">Lipopolysaccharide biosynthesis protein</fullName>
    </submittedName>
</protein>
<dbReference type="PANTHER" id="PTHR22926:SF3">
    <property type="entry name" value="UNDECAPRENYL-PHOSPHATE ALPHA-N-ACETYLGLUCOSAMINYL 1-PHOSPHATE TRANSFERASE"/>
    <property type="match status" value="1"/>
</dbReference>
<evidence type="ECO:0000256" key="7">
    <source>
        <dbReference type="PIRSR" id="PIRSR600715-1"/>
    </source>
</evidence>
<dbReference type="PANTHER" id="PTHR22926">
    <property type="entry name" value="PHOSPHO-N-ACETYLMURAMOYL-PENTAPEPTIDE-TRANSFERASE"/>
    <property type="match status" value="1"/>
</dbReference>
<name>A0A0R0B269_9GAMM</name>
<sequence>MIDLWGGCAIVCALSALGTWAARGYALRRQLVDQPGERRSHQVATPRGGGMAIVGALLVAVAWALWQWPVQRLPMAGAAAGFALVAGIGWWDDHRPLSARWRLLVHLLAAAGWSLLVWHLGGQVWMGVLAGLFAVGLVNVWNFMDGINGLAVTQAMLAAVAYAWVLPVPLSWLGWALAAACLGFLPFNFPRARIFLGDGGSGGLGFALAVLFGLGLVAGLGPWSLWLPLGTFLVDAGFTLAARMLSGQRWWEPHAQHVYQRLARRFGHAPVTLGYAVFSGIAIALFFRLQALQPRWEAVGSIVWLVVASTIWLLLRKGLRDH</sequence>
<dbReference type="CDD" id="cd06854">
    <property type="entry name" value="GT_WbpL_WbcO_like"/>
    <property type="match status" value="1"/>
</dbReference>
<gene>
    <name evidence="9" type="ORF">ARC20_02670</name>
</gene>
<evidence type="ECO:0000313" key="9">
    <source>
        <dbReference type="EMBL" id="KRG47841.1"/>
    </source>
</evidence>
<feature type="transmembrane region" description="Helical" evidence="8">
    <location>
        <begin position="298"/>
        <end position="315"/>
    </location>
</feature>
<feature type="transmembrane region" description="Helical" evidence="8">
    <location>
        <begin position="266"/>
        <end position="286"/>
    </location>
</feature>
<feature type="transmembrane region" description="Helical" evidence="8">
    <location>
        <begin position="73"/>
        <end position="91"/>
    </location>
</feature>
<feature type="transmembrane region" description="Helical" evidence="8">
    <location>
        <begin position="201"/>
        <end position="220"/>
    </location>
</feature>
<proteinExistence type="predicted"/>
<keyword evidence="5 8" id="KW-1133">Transmembrane helix</keyword>
<feature type="binding site" evidence="7">
    <location>
        <position position="198"/>
    </location>
    <ligand>
        <name>Mg(2+)</name>
        <dbReference type="ChEBI" id="CHEBI:18420"/>
    </ligand>
</feature>
<dbReference type="GO" id="GO:0016780">
    <property type="term" value="F:phosphotransferase activity, for other substituted phosphate groups"/>
    <property type="evidence" value="ECO:0007669"/>
    <property type="project" value="InterPro"/>
</dbReference>
<dbReference type="OrthoDB" id="9783652at2"/>
<organism evidence="9 10">
    <name type="scientific">Stenotrophomonas panacihumi</name>
    <dbReference type="NCBI Taxonomy" id="676599"/>
    <lineage>
        <taxon>Bacteria</taxon>
        <taxon>Pseudomonadati</taxon>
        <taxon>Pseudomonadota</taxon>
        <taxon>Gammaproteobacteria</taxon>
        <taxon>Lysobacterales</taxon>
        <taxon>Lysobacteraceae</taxon>
        <taxon>Stenotrophomonas</taxon>
    </lineage>
</organism>
<dbReference type="AlphaFoldDB" id="A0A0R0B269"/>
<evidence type="ECO:0000256" key="3">
    <source>
        <dbReference type="ARBA" id="ARBA00022679"/>
    </source>
</evidence>
<dbReference type="GO" id="GO:0071555">
    <property type="term" value="P:cell wall organization"/>
    <property type="evidence" value="ECO:0007669"/>
    <property type="project" value="TreeGrafter"/>
</dbReference>
<evidence type="ECO:0000256" key="8">
    <source>
        <dbReference type="SAM" id="Phobius"/>
    </source>
</evidence>
<keyword evidence="6 8" id="KW-0472">Membrane</keyword>
<keyword evidence="7" id="KW-0460">Magnesium</keyword>
<feature type="transmembrane region" description="Helical" evidence="8">
    <location>
        <begin position="48"/>
        <end position="66"/>
    </location>
</feature>
<evidence type="ECO:0000256" key="2">
    <source>
        <dbReference type="ARBA" id="ARBA00022475"/>
    </source>
</evidence>
<keyword evidence="4 8" id="KW-0812">Transmembrane</keyword>
<evidence type="ECO:0000256" key="5">
    <source>
        <dbReference type="ARBA" id="ARBA00022989"/>
    </source>
</evidence>
<evidence type="ECO:0000313" key="10">
    <source>
        <dbReference type="Proteomes" id="UP000051802"/>
    </source>
</evidence>
<keyword evidence="3" id="KW-0808">Transferase</keyword>
<feature type="binding site" evidence="7">
    <location>
        <position position="142"/>
    </location>
    <ligand>
        <name>Mg(2+)</name>
        <dbReference type="ChEBI" id="CHEBI:18420"/>
    </ligand>
</feature>